<comment type="catalytic activity">
    <reaction evidence="10">
        <text>ATP + H2O = ADP + phosphate + H(+)</text>
        <dbReference type="Rhea" id="RHEA:13065"/>
        <dbReference type="ChEBI" id="CHEBI:15377"/>
        <dbReference type="ChEBI" id="CHEBI:15378"/>
        <dbReference type="ChEBI" id="CHEBI:30616"/>
        <dbReference type="ChEBI" id="CHEBI:43474"/>
        <dbReference type="ChEBI" id="CHEBI:456216"/>
        <dbReference type="EC" id="3.6.4.13"/>
    </reaction>
</comment>
<evidence type="ECO:0000256" key="5">
    <source>
        <dbReference type="ARBA" id="ARBA00022741"/>
    </source>
</evidence>
<feature type="compositionally biased region" description="Polar residues" evidence="11">
    <location>
        <begin position="1408"/>
        <end position="1422"/>
    </location>
</feature>
<comment type="similarity">
    <text evidence="1">Belongs to the DEAD box helicase family. DEAH subfamily.</text>
</comment>
<dbReference type="OrthoDB" id="5600252at2759"/>
<dbReference type="HOGENOM" id="CLU_001832_1_4_1"/>
<dbReference type="OMA" id="HEVCLHA"/>
<dbReference type="SUPFAM" id="SSF52540">
    <property type="entry name" value="P-loop containing nucleoside triphosphate hydrolases"/>
    <property type="match status" value="2"/>
</dbReference>
<dbReference type="PROSITE" id="PS51194">
    <property type="entry name" value="HELICASE_CTER"/>
    <property type="match status" value="1"/>
</dbReference>
<dbReference type="Gene3D" id="1.20.120.1080">
    <property type="match status" value="1"/>
</dbReference>
<feature type="compositionally biased region" description="Polar residues" evidence="11">
    <location>
        <begin position="1312"/>
        <end position="1326"/>
    </location>
</feature>
<reference evidence="16" key="1">
    <citation type="submission" date="2011-07" db="EMBL/GenBank/DDBJ databases">
        <authorList>
            <consortium name="Caenorhabditis brenneri Sequencing and Analysis Consortium"/>
            <person name="Wilson R.K."/>
        </authorList>
    </citation>
    <scope>NUCLEOTIDE SEQUENCE [LARGE SCALE GENOMIC DNA]</scope>
    <source>
        <strain evidence="16">PB2801</strain>
    </source>
</reference>
<dbReference type="Pfam" id="PF00271">
    <property type="entry name" value="Helicase_C"/>
    <property type="match status" value="1"/>
</dbReference>
<dbReference type="FunCoup" id="G0NLL8">
    <property type="interactions" value="1831"/>
</dbReference>
<dbReference type="Pfam" id="PF07717">
    <property type="entry name" value="OB_NTP_bind"/>
    <property type="match status" value="1"/>
</dbReference>
<dbReference type="SMART" id="SM00490">
    <property type="entry name" value="HELICc"/>
    <property type="match status" value="1"/>
</dbReference>
<dbReference type="InterPro" id="IPR007502">
    <property type="entry name" value="Helicase-assoc_dom"/>
</dbReference>
<dbReference type="Gene3D" id="3.40.50.300">
    <property type="entry name" value="P-loop containing nucleotide triphosphate hydrolases"/>
    <property type="match status" value="2"/>
</dbReference>
<keyword evidence="6" id="KW-0347">Helicase</keyword>
<protein>
    <recommendedName>
        <fullName evidence="3">Probable ATP-dependent RNA helicase spindle-E</fullName>
        <ecNumber evidence="2">3.6.4.13</ecNumber>
    </recommendedName>
</protein>
<keyword evidence="8" id="KW-0744">Spermatogenesis</keyword>
<keyword evidence="6" id="KW-0378">Hydrolase</keyword>
<dbReference type="CDD" id="cd02325">
    <property type="entry name" value="R3H"/>
    <property type="match status" value="1"/>
</dbReference>
<dbReference type="FunFam" id="3.40.50.300:FF:001676">
    <property type="entry name" value="DExH-box ATP-dependent RNA helicase DExH7 chloroplastic"/>
    <property type="match status" value="1"/>
</dbReference>
<evidence type="ECO:0000256" key="7">
    <source>
        <dbReference type="ARBA" id="ARBA00022840"/>
    </source>
</evidence>
<feature type="compositionally biased region" description="Polar residues" evidence="11">
    <location>
        <begin position="1"/>
        <end position="10"/>
    </location>
</feature>
<dbReference type="SMART" id="SM00847">
    <property type="entry name" value="HA2"/>
    <property type="match status" value="1"/>
</dbReference>
<dbReference type="SMART" id="SM00393">
    <property type="entry name" value="R3H"/>
    <property type="match status" value="1"/>
</dbReference>
<feature type="region of interest" description="Disordered" evidence="11">
    <location>
        <begin position="1271"/>
        <end position="1327"/>
    </location>
</feature>
<dbReference type="InterPro" id="IPR011545">
    <property type="entry name" value="DEAD/DEAH_box_helicase_dom"/>
</dbReference>
<dbReference type="CDD" id="cd18791">
    <property type="entry name" value="SF2_C_RHA"/>
    <property type="match status" value="1"/>
</dbReference>
<dbReference type="EC" id="3.6.4.13" evidence="2"/>
<dbReference type="GO" id="GO:0003723">
    <property type="term" value="F:RNA binding"/>
    <property type="evidence" value="ECO:0007669"/>
    <property type="project" value="TreeGrafter"/>
</dbReference>
<sequence length="1454" mass="164748">MSDSTGTLSRGNRKTFRDAAPERNGFNNARILPPKGDDEQRRIYKREAKDIIKRFLRSGNLNTTLEVMNREQRKVMHEVAQQNDLITRSTGKEPNRCIILSMREKHLSRSSLVHTDPIAPSPESLSILTDYVTKDLITEGEMTRFLTEKGVKKQYRKRVAVKNKPSIPPKSSCPAALQKTRDNLPASKCRDHVLQSIESKDIVIISGGTGCGKTTQVPQFILEDAHANNKPVRIMVTQPRRIAAISIAERVAKERGERLGGTVGYQIRLESRKSDNTLLTYCTTGVLLRMLTTDPVASGLTHIIMDEIHEREINTDYLLIAIRECLKHRSDLKVILMSATIEGNMQLFESYFQEQTVEVIRIESRTFDVKILYLDQILALSGYEPPESKVFFASSDFKLEDWETELKEIKEREEAMGHKAIEESFSGMQITENSIPCDSSVYGNGFDSQPNVSEFYDENSPAWGTNSEQFPNHVINTVNEWHSGPYQTSNGGIIDEKTMQQFMSSTGASDFRPPVTLEFCPSKPDSVTVNGRQYNAGLNQSPGTLHNQQVVRQKTPNWPLIYHCTQPSAVIHRATVPLAPVLAKKSPLITDSGNAGTPPSSGLSGFSTVDFGGFGKIQRSATALETEFRRELKTTFPNRTVYYHPQMNEALDATDFKKLRLGEKYEMFYGSEFENAVDLHLLNHVLRYLADSPIFGTILVFLPGFEDINLVMKMIEKWQFKLTNMKHVIKIPLHSQIHSINHGDIFKPVNKDTRKIILATNIAEASITIEDVIFVVDTGKVKQFSYNHEAKLNILSVNSIAKSNADQRSGRAGRVTNGYCVRLYSEQKYNSMLETQVAEMKRSAIYEVTLHAKSFAPDSMRIADFLALAPEPPEKESIAQSIVFLEQLGAFYKPSKNIAQEYDVEQESEQEVDPELTDLGLLMAKLPLDPQLSRMLLFGLALKCLTPIVNLVALLASRDPYLLPQSDERDKQWSKKFDMAGQDFSDHLMFIRLCSEFCSISTNEKQNEFCRDNYLNISTMKMINGTRRQLLQELSRAKLINVQDRDIMTALSDPLYNKHSDSWAMVQGAIAAGCYPSIGVSSAESLLKKIQTFNDRAAGLHPSSILKKLVPKGRQVKDVPRLEYVAFQEMSQMSSDKSIAVKIVTAIPALTALLFTGPIRMNQQIVEEYGLVSEDGEIEAPEEKVRGFGSNQTTLNLDDWYGVQANKNNLRLFLRLRHKFMYFLLNGIEESSIFAQGTTDLQHKMLNVIRHLLETEHTRYKYSPVEMPVVGQKPSHNYKSEEAKKTNFRKPDYSKKQFMEREDRPVRKFRSENQSFSSTQTGSTKPVRSFLDYHVQRDNQANGSTSYGSTPRQMNWQMNRNLNYAPYTAAAALHQLPPYGYQENFYGYPYQQPQYPQNQHQYPRAEQHNNSFSGYTQNNPINGVQRRGKGKGAANNRGRNGVNSHHTHSFNQQN</sequence>
<evidence type="ECO:0000256" key="4">
    <source>
        <dbReference type="ARBA" id="ARBA00022490"/>
    </source>
</evidence>
<dbReference type="InterPro" id="IPR011709">
    <property type="entry name" value="DEAD-box_helicase_OB_fold"/>
</dbReference>
<dbReference type="Proteomes" id="UP000008068">
    <property type="component" value="Unassembled WGS sequence"/>
</dbReference>
<dbReference type="PANTHER" id="PTHR18934:SF213">
    <property type="entry name" value="3'-5' RNA HELICASE YTHDC2"/>
    <property type="match status" value="1"/>
</dbReference>
<feature type="domain" description="Helicase C-terminal" evidence="14">
    <location>
        <begin position="681"/>
        <end position="856"/>
    </location>
</feature>
<dbReference type="InterPro" id="IPR001374">
    <property type="entry name" value="R3H_dom"/>
</dbReference>
<evidence type="ECO:0000256" key="6">
    <source>
        <dbReference type="ARBA" id="ARBA00022806"/>
    </source>
</evidence>
<gene>
    <name evidence="15" type="ORF">CAEBREN_15274</name>
</gene>
<dbReference type="InterPro" id="IPR027417">
    <property type="entry name" value="P-loop_NTPase"/>
</dbReference>
<dbReference type="PANTHER" id="PTHR18934">
    <property type="entry name" value="ATP-DEPENDENT RNA HELICASE"/>
    <property type="match status" value="1"/>
</dbReference>
<keyword evidence="4" id="KW-0963">Cytoplasm</keyword>
<dbReference type="Pfam" id="PF00270">
    <property type="entry name" value="DEAD"/>
    <property type="match status" value="1"/>
</dbReference>
<evidence type="ECO:0000256" key="8">
    <source>
        <dbReference type="ARBA" id="ARBA00022871"/>
    </source>
</evidence>
<evidence type="ECO:0000259" key="12">
    <source>
        <dbReference type="PROSITE" id="PS51061"/>
    </source>
</evidence>
<evidence type="ECO:0000313" key="15">
    <source>
        <dbReference type="EMBL" id="EGT33379.1"/>
    </source>
</evidence>
<dbReference type="GO" id="GO:0007283">
    <property type="term" value="P:spermatogenesis"/>
    <property type="evidence" value="ECO:0007669"/>
    <property type="project" value="UniProtKB-KW"/>
</dbReference>
<keyword evidence="9" id="KW-0469">Meiosis</keyword>
<organism evidence="16">
    <name type="scientific">Caenorhabditis brenneri</name>
    <name type="common">Nematode worm</name>
    <dbReference type="NCBI Taxonomy" id="135651"/>
    <lineage>
        <taxon>Eukaryota</taxon>
        <taxon>Metazoa</taxon>
        <taxon>Ecdysozoa</taxon>
        <taxon>Nematoda</taxon>
        <taxon>Chromadorea</taxon>
        <taxon>Rhabditida</taxon>
        <taxon>Rhabditina</taxon>
        <taxon>Rhabditomorpha</taxon>
        <taxon>Rhabditoidea</taxon>
        <taxon>Rhabditidae</taxon>
        <taxon>Peloderinae</taxon>
        <taxon>Caenorhabditis</taxon>
    </lineage>
</organism>
<dbReference type="eggNOG" id="KOG0920">
    <property type="taxonomic scope" value="Eukaryota"/>
</dbReference>
<feature type="compositionally biased region" description="Low complexity" evidence="11">
    <location>
        <begin position="1391"/>
        <end position="1402"/>
    </location>
</feature>
<dbReference type="Pfam" id="PF01424">
    <property type="entry name" value="R3H"/>
    <property type="match status" value="1"/>
</dbReference>
<feature type="domain" description="R3H" evidence="12">
    <location>
        <begin position="38"/>
        <end position="104"/>
    </location>
</feature>
<evidence type="ECO:0000256" key="2">
    <source>
        <dbReference type="ARBA" id="ARBA00012552"/>
    </source>
</evidence>
<dbReference type="InterPro" id="IPR036867">
    <property type="entry name" value="R3H_dom_sf"/>
</dbReference>
<dbReference type="PROSITE" id="PS51061">
    <property type="entry name" value="R3H"/>
    <property type="match status" value="1"/>
</dbReference>
<dbReference type="GO" id="GO:0003724">
    <property type="term" value="F:RNA helicase activity"/>
    <property type="evidence" value="ECO:0007669"/>
    <property type="project" value="UniProtKB-EC"/>
</dbReference>
<keyword evidence="5" id="KW-0547">Nucleotide-binding</keyword>
<evidence type="ECO:0000256" key="10">
    <source>
        <dbReference type="ARBA" id="ARBA00047984"/>
    </source>
</evidence>
<accession>G0NLL8</accession>
<evidence type="ECO:0000256" key="9">
    <source>
        <dbReference type="ARBA" id="ARBA00023254"/>
    </source>
</evidence>
<evidence type="ECO:0000256" key="11">
    <source>
        <dbReference type="SAM" id="MobiDB-lite"/>
    </source>
</evidence>
<evidence type="ECO:0000259" key="14">
    <source>
        <dbReference type="PROSITE" id="PS51194"/>
    </source>
</evidence>
<dbReference type="InterPro" id="IPR001650">
    <property type="entry name" value="Helicase_C-like"/>
</dbReference>
<evidence type="ECO:0000256" key="3">
    <source>
        <dbReference type="ARBA" id="ARBA00013352"/>
    </source>
</evidence>
<feature type="region of interest" description="Disordered" evidence="11">
    <location>
        <begin position="1391"/>
        <end position="1454"/>
    </location>
</feature>
<dbReference type="CDD" id="cd17917">
    <property type="entry name" value="DEXHc_RHA-like"/>
    <property type="match status" value="1"/>
</dbReference>
<dbReference type="InterPro" id="IPR014001">
    <property type="entry name" value="Helicase_ATP-bd"/>
</dbReference>
<dbReference type="InParanoid" id="G0NLL8"/>
<evidence type="ECO:0000313" key="16">
    <source>
        <dbReference type="Proteomes" id="UP000008068"/>
    </source>
</evidence>
<keyword evidence="16" id="KW-1185">Reference proteome</keyword>
<keyword evidence="7" id="KW-0067">ATP-binding</keyword>
<name>G0NLL8_CAEBE</name>
<dbReference type="EMBL" id="GL379905">
    <property type="protein sequence ID" value="EGT33379.1"/>
    <property type="molecule type" value="Genomic_DNA"/>
</dbReference>
<dbReference type="Gene3D" id="3.30.1370.50">
    <property type="entry name" value="R3H-like domain"/>
    <property type="match status" value="1"/>
</dbReference>
<feature type="domain" description="Helicase ATP-binding" evidence="13">
    <location>
        <begin position="194"/>
        <end position="359"/>
    </location>
</feature>
<feature type="compositionally biased region" description="Low complexity" evidence="11">
    <location>
        <begin position="1432"/>
        <end position="1441"/>
    </location>
</feature>
<dbReference type="SUPFAM" id="SSF82708">
    <property type="entry name" value="R3H domain"/>
    <property type="match status" value="1"/>
</dbReference>
<keyword evidence="8" id="KW-0221">Differentiation</keyword>
<evidence type="ECO:0000256" key="1">
    <source>
        <dbReference type="ARBA" id="ARBA00008792"/>
    </source>
</evidence>
<proteinExistence type="inferred from homology"/>
<dbReference type="Pfam" id="PF21010">
    <property type="entry name" value="HA2_C"/>
    <property type="match status" value="1"/>
</dbReference>
<evidence type="ECO:0000259" key="13">
    <source>
        <dbReference type="PROSITE" id="PS51192"/>
    </source>
</evidence>
<dbReference type="PROSITE" id="PS51192">
    <property type="entry name" value="HELICASE_ATP_BIND_1"/>
    <property type="match status" value="1"/>
</dbReference>
<feature type="region of interest" description="Disordered" evidence="11">
    <location>
        <begin position="1"/>
        <end position="37"/>
    </location>
</feature>
<dbReference type="GO" id="GO:0051321">
    <property type="term" value="P:meiotic cell cycle"/>
    <property type="evidence" value="ECO:0007669"/>
    <property type="project" value="UniProtKB-KW"/>
</dbReference>
<feature type="compositionally biased region" description="Basic and acidic residues" evidence="11">
    <location>
        <begin position="1278"/>
        <end position="1311"/>
    </location>
</feature>
<dbReference type="STRING" id="135651.G0NLL8"/>
<dbReference type="SMART" id="SM00487">
    <property type="entry name" value="DEXDc"/>
    <property type="match status" value="1"/>
</dbReference>
<dbReference type="GO" id="GO:0005524">
    <property type="term" value="F:ATP binding"/>
    <property type="evidence" value="ECO:0007669"/>
    <property type="project" value="UniProtKB-KW"/>
</dbReference>